<reference evidence="2" key="1">
    <citation type="submission" date="2023-04" db="EMBL/GenBank/DDBJ databases">
        <title>Candida boidinii NBRC 10035.</title>
        <authorList>
            <person name="Ichikawa N."/>
            <person name="Sato H."/>
            <person name="Tonouchi N."/>
        </authorList>
    </citation>
    <scope>NUCLEOTIDE SEQUENCE</scope>
    <source>
        <strain evidence="2">NBRC 10035</strain>
    </source>
</reference>
<evidence type="ECO:0000313" key="2">
    <source>
        <dbReference type="EMBL" id="GME79094.1"/>
    </source>
</evidence>
<gene>
    <name evidence="2" type="ORF">Cboi02_000601800</name>
</gene>
<comment type="caution">
    <text evidence="2">The sequence shown here is derived from an EMBL/GenBank/DDBJ whole genome shotgun (WGS) entry which is preliminary data.</text>
</comment>
<dbReference type="Proteomes" id="UP001165120">
    <property type="component" value="Unassembled WGS sequence"/>
</dbReference>
<feature type="region of interest" description="Disordered" evidence="1">
    <location>
        <begin position="1"/>
        <end position="89"/>
    </location>
</feature>
<dbReference type="AlphaFoldDB" id="A0A9W6T6P7"/>
<dbReference type="EMBL" id="BSXN01003358">
    <property type="protein sequence ID" value="GME79094.1"/>
    <property type="molecule type" value="Genomic_DNA"/>
</dbReference>
<evidence type="ECO:0000256" key="1">
    <source>
        <dbReference type="SAM" id="MobiDB-lite"/>
    </source>
</evidence>
<feature type="compositionally biased region" description="Basic and acidic residues" evidence="1">
    <location>
        <begin position="25"/>
        <end position="41"/>
    </location>
</feature>
<keyword evidence="3" id="KW-1185">Reference proteome</keyword>
<organism evidence="2 3">
    <name type="scientific">Candida boidinii</name>
    <name type="common">Yeast</name>
    <dbReference type="NCBI Taxonomy" id="5477"/>
    <lineage>
        <taxon>Eukaryota</taxon>
        <taxon>Fungi</taxon>
        <taxon>Dikarya</taxon>
        <taxon>Ascomycota</taxon>
        <taxon>Saccharomycotina</taxon>
        <taxon>Pichiomycetes</taxon>
        <taxon>Pichiales</taxon>
        <taxon>Pichiaceae</taxon>
        <taxon>Ogataea</taxon>
        <taxon>Ogataea/Candida clade</taxon>
    </lineage>
</organism>
<feature type="compositionally biased region" description="Polar residues" evidence="1">
    <location>
        <begin position="76"/>
        <end position="87"/>
    </location>
</feature>
<accession>A0A9W6T6P7</accession>
<evidence type="ECO:0000313" key="3">
    <source>
        <dbReference type="Proteomes" id="UP001165120"/>
    </source>
</evidence>
<feature type="compositionally biased region" description="Low complexity" evidence="1">
    <location>
        <begin position="56"/>
        <end position="68"/>
    </location>
</feature>
<name>A0A9W6T6P7_CANBO</name>
<feature type="compositionally biased region" description="Basic and acidic residues" evidence="1">
    <location>
        <begin position="1"/>
        <end position="14"/>
    </location>
</feature>
<proteinExistence type="predicted"/>
<protein>
    <submittedName>
        <fullName evidence="2">Unnamed protein product</fullName>
    </submittedName>
</protein>
<sequence>MERNQRNNDYRYEEATSSGTSAGSEIDKTTETHSKPKDDKPFNFNSLVNKDSHKPTFSFTASSTSSSSVAPKPITIKQQNSSTTNDNEPVLKSILKNPIKEKEILNDAKLTFVPKDSKFTFVPKDSNKLNDIKPISLNSSNPELTSTSTSKPMFSFSSDFNSKIKNNTSNGFSLFGSSNPTPVKEKKISDGKEVIPTAPTIPEVTIPTPTLPVVPAIPAISGTTFNGTTKTTLKQSVNNDGNSDTNSSITFKFEFPVIEPASKEILDAIDEDKVKEYQNIYQF</sequence>